<evidence type="ECO:0000313" key="5">
    <source>
        <dbReference type="Proteomes" id="UP000279259"/>
    </source>
</evidence>
<dbReference type="PROSITE" id="PS50056">
    <property type="entry name" value="TYR_PHOSPHATASE_2"/>
    <property type="match status" value="1"/>
</dbReference>
<dbReference type="STRING" id="1890683.A0A427Y7A9"/>
<accession>A0A427Y7A9</accession>
<dbReference type="InterPro" id="IPR003595">
    <property type="entry name" value="Tyr_Pase_cat"/>
</dbReference>
<dbReference type="Pfam" id="PF00102">
    <property type="entry name" value="Y_phosphatase"/>
    <property type="match status" value="2"/>
</dbReference>
<dbReference type="OrthoDB" id="10253954at2759"/>
<feature type="domain" description="Tyrosine specific protein phosphatases" evidence="3">
    <location>
        <begin position="239"/>
        <end position="333"/>
    </location>
</feature>
<name>A0A427Y7A9_9TREE</name>
<comment type="caution">
    <text evidence="4">The sequence shown here is derived from an EMBL/GenBank/DDBJ whole genome shotgun (WGS) entry which is preliminary data.</text>
</comment>
<organism evidence="4 5">
    <name type="scientific">Saitozyma podzolica</name>
    <dbReference type="NCBI Taxonomy" id="1890683"/>
    <lineage>
        <taxon>Eukaryota</taxon>
        <taxon>Fungi</taxon>
        <taxon>Dikarya</taxon>
        <taxon>Basidiomycota</taxon>
        <taxon>Agaricomycotina</taxon>
        <taxon>Tremellomycetes</taxon>
        <taxon>Tremellales</taxon>
        <taxon>Trimorphomycetaceae</taxon>
        <taxon>Saitozyma</taxon>
    </lineage>
</organism>
<evidence type="ECO:0008006" key="6">
    <source>
        <dbReference type="Google" id="ProtNLM"/>
    </source>
</evidence>
<dbReference type="EMBL" id="RSCD01000018">
    <property type="protein sequence ID" value="RSH86968.1"/>
    <property type="molecule type" value="Genomic_DNA"/>
</dbReference>
<dbReference type="PRINTS" id="PR00700">
    <property type="entry name" value="PRTYPHPHTASE"/>
</dbReference>
<dbReference type="InterPro" id="IPR050348">
    <property type="entry name" value="Protein-Tyr_Phosphatase"/>
</dbReference>
<keyword evidence="5" id="KW-1185">Reference proteome</keyword>
<dbReference type="PANTHER" id="PTHR19134:SF449">
    <property type="entry name" value="TYROSINE-PROTEIN PHOSPHATASE 1"/>
    <property type="match status" value="1"/>
</dbReference>
<reference evidence="4 5" key="1">
    <citation type="submission" date="2018-11" db="EMBL/GenBank/DDBJ databases">
        <title>Genome sequence of Saitozyma podzolica DSM 27192.</title>
        <authorList>
            <person name="Aliyu H."/>
            <person name="Gorte O."/>
            <person name="Ochsenreither K."/>
        </authorList>
    </citation>
    <scope>NUCLEOTIDE SEQUENCE [LARGE SCALE GENOMIC DNA]</scope>
    <source>
        <strain evidence="4 5">DSM 27192</strain>
    </source>
</reference>
<dbReference type="InterPro" id="IPR000242">
    <property type="entry name" value="PTP_cat"/>
</dbReference>
<evidence type="ECO:0000259" key="3">
    <source>
        <dbReference type="PROSITE" id="PS50056"/>
    </source>
</evidence>
<dbReference type="InterPro" id="IPR016130">
    <property type="entry name" value="Tyr_Pase_AS"/>
</dbReference>
<dbReference type="InterPro" id="IPR000387">
    <property type="entry name" value="Tyr_Pase_dom"/>
</dbReference>
<dbReference type="PROSITE" id="PS00383">
    <property type="entry name" value="TYR_PHOSPHATASE_1"/>
    <property type="match status" value="1"/>
</dbReference>
<protein>
    <recommendedName>
        <fullName evidence="6">Tyrosine specific protein phosphatases domain-containing protein</fullName>
    </recommendedName>
</protein>
<dbReference type="Proteomes" id="UP000279259">
    <property type="component" value="Unassembled WGS sequence"/>
</dbReference>
<dbReference type="SMART" id="SM00194">
    <property type="entry name" value="PTPc"/>
    <property type="match status" value="1"/>
</dbReference>
<dbReference type="PROSITE" id="PS50055">
    <property type="entry name" value="TYR_PHOSPHATASE_PTP"/>
    <property type="match status" value="1"/>
</dbReference>
<dbReference type="InterPro" id="IPR029021">
    <property type="entry name" value="Prot-tyrosine_phosphatase-like"/>
</dbReference>
<dbReference type="PANTHER" id="PTHR19134">
    <property type="entry name" value="RECEPTOR-TYPE TYROSINE-PROTEIN PHOSPHATASE"/>
    <property type="match status" value="1"/>
</dbReference>
<dbReference type="Gene3D" id="3.90.190.10">
    <property type="entry name" value="Protein tyrosine phosphatase superfamily"/>
    <property type="match status" value="1"/>
</dbReference>
<dbReference type="GO" id="GO:0004725">
    <property type="term" value="F:protein tyrosine phosphatase activity"/>
    <property type="evidence" value="ECO:0007669"/>
    <property type="project" value="InterPro"/>
</dbReference>
<gene>
    <name evidence="4" type="ORF">EHS25_003456</name>
</gene>
<dbReference type="CDD" id="cd00047">
    <property type="entry name" value="PTPc"/>
    <property type="match status" value="1"/>
</dbReference>
<evidence type="ECO:0000256" key="1">
    <source>
        <dbReference type="ARBA" id="ARBA00009649"/>
    </source>
</evidence>
<proteinExistence type="inferred from homology"/>
<dbReference type="SUPFAM" id="SSF52799">
    <property type="entry name" value="(Phosphotyrosine protein) phosphatases II"/>
    <property type="match status" value="1"/>
</dbReference>
<evidence type="ECO:0000259" key="2">
    <source>
        <dbReference type="PROSITE" id="PS50055"/>
    </source>
</evidence>
<dbReference type="SMART" id="SM00404">
    <property type="entry name" value="PTPc_motif"/>
    <property type="match status" value="1"/>
</dbReference>
<comment type="similarity">
    <text evidence="1">Belongs to the protein-tyrosine phosphatase family. Non-receptor class subfamily.</text>
</comment>
<sequence length="341" mass="38114">MPISPQSLQHVYHLLTKRESARASHTDPFHQLTHRLHRHPAPEEVFYSVHNSLKYRTSNRYSNILAYDRTAVQVDGDGYLNANVVCDGKGSWWVASQAPVPGTFHPFLRAIYTGAASTHPAINRPPKARPEAALLVQLTGWEENGVTKADRYIPNIEPGETYAVPNHHTRNTMVIQSQTRLRKDDLSSVITQLLLYSLDGSARTTVDESELRKDEAMTVWHYHFDAWPDHGVPEGGAVDALRRLILEIARRREELGDCEVWVHCSAGVGRTGAFIALSSLLGPPPTNPIPQSPLGQSPLGPLPAELRHDAVAQTIDGIREWRGMLVQNQDQMRLVYDMAKV</sequence>
<evidence type="ECO:0000313" key="4">
    <source>
        <dbReference type="EMBL" id="RSH86968.1"/>
    </source>
</evidence>
<feature type="domain" description="Tyrosine-protein phosphatase" evidence="2">
    <location>
        <begin position="59"/>
        <end position="341"/>
    </location>
</feature>
<dbReference type="AlphaFoldDB" id="A0A427Y7A9"/>